<proteinExistence type="predicted"/>
<dbReference type="AlphaFoldDB" id="A0A5N6HFP2"/>
<dbReference type="VEuPathDB" id="FungiDB:F9C07_5340"/>
<evidence type="ECO:0000313" key="1">
    <source>
        <dbReference type="EMBL" id="KAB8252737.1"/>
    </source>
</evidence>
<accession>A0A5N6HFP2</accession>
<protein>
    <submittedName>
        <fullName evidence="1">Uncharacterized protein</fullName>
    </submittedName>
</protein>
<dbReference type="EMBL" id="ML734553">
    <property type="protein sequence ID" value="KAB8252737.1"/>
    <property type="molecule type" value="Genomic_DNA"/>
</dbReference>
<dbReference type="VEuPathDB" id="FungiDB:AFLA_007567"/>
<dbReference type="VEuPathDB" id="FungiDB:AFLA_007568"/>
<dbReference type="Proteomes" id="UP000325434">
    <property type="component" value="Unassembled WGS sequence"/>
</dbReference>
<reference evidence="1" key="1">
    <citation type="submission" date="2019-04" db="EMBL/GenBank/DDBJ databases">
        <title>Friends and foes A comparative genomics study of 23 Aspergillus species from section Flavi.</title>
        <authorList>
            <consortium name="DOE Joint Genome Institute"/>
            <person name="Kjaerbolling I."/>
            <person name="Vesth T."/>
            <person name="Frisvad J.C."/>
            <person name="Nybo J.L."/>
            <person name="Theobald S."/>
            <person name="Kildgaard S."/>
            <person name="Isbrandt T."/>
            <person name="Kuo A."/>
            <person name="Sato A."/>
            <person name="Lyhne E.K."/>
            <person name="Kogle M.E."/>
            <person name="Wiebenga A."/>
            <person name="Kun R.S."/>
            <person name="Lubbers R.J."/>
            <person name="Makela M.R."/>
            <person name="Barry K."/>
            <person name="Chovatia M."/>
            <person name="Clum A."/>
            <person name="Daum C."/>
            <person name="Haridas S."/>
            <person name="He G."/>
            <person name="LaButti K."/>
            <person name="Lipzen A."/>
            <person name="Mondo S."/>
            <person name="Riley R."/>
            <person name="Salamov A."/>
            <person name="Simmons B.A."/>
            <person name="Magnuson J.K."/>
            <person name="Henrissat B."/>
            <person name="Mortensen U.H."/>
            <person name="Larsen T.O."/>
            <person name="Devries R.P."/>
            <person name="Grigoriev I.V."/>
            <person name="Machida M."/>
            <person name="Baker S.E."/>
            <person name="Andersen M.R."/>
        </authorList>
    </citation>
    <scope>NUCLEOTIDE SEQUENCE [LARGE SCALE GENOMIC DNA]</scope>
    <source>
        <strain evidence="1">CBS 121.62</strain>
    </source>
</reference>
<gene>
    <name evidence="1" type="ORF">BDV35DRAFT_165338</name>
</gene>
<sequence length="160" mass="18065">MCITVGPYPKGEGEQVGSHEIIGFLAGSPHFLNNLGGPSQRQLGMSSIYFVDLVTRFLILEPCCDIHEPLNKRLRPVRPVPSVSGSRKGLSATELLMRQALRTITVESLLRLAFHRFHYWEIWPYAVIFGRTEFNCNKDSAEVMTCSSVTRYEAAQQYKS</sequence>
<organism evidence="1">
    <name type="scientific">Aspergillus flavus</name>
    <dbReference type="NCBI Taxonomy" id="5059"/>
    <lineage>
        <taxon>Eukaryota</taxon>
        <taxon>Fungi</taxon>
        <taxon>Dikarya</taxon>
        <taxon>Ascomycota</taxon>
        <taxon>Pezizomycotina</taxon>
        <taxon>Eurotiomycetes</taxon>
        <taxon>Eurotiomycetidae</taxon>
        <taxon>Eurotiales</taxon>
        <taxon>Aspergillaceae</taxon>
        <taxon>Aspergillus</taxon>
        <taxon>Aspergillus subgen. Circumdati</taxon>
    </lineage>
</organism>
<name>A0A5N6HFP2_ASPFL</name>